<dbReference type="SMR" id="A2GKR3"/>
<protein>
    <submittedName>
        <fullName evidence="2">Uncharacterized protein</fullName>
    </submittedName>
</protein>
<evidence type="ECO:0000313" key="2">
    <source>
        <dbReference type="EMBL" id="EAX82255.1"/>
    </source>
</evidence>
<dbReference type="AlphaFoldDB" id="A2GKR3"/>
<evidence type="ECO:0000256" key="1">
    <source>
        <dbReference type="SAM" id="Coils"/>
    </source>
</evidence>
<dbReference type="KEGG" id="tva:4739884"/>
<organism evidence="2 3">
    <name type="scientific">Trichomonas vaginalis (strain ATCC PRA-98 / G3)</name>
    <dbReference type="NCBI Taxonomy" id="412133"/>
    <lineage>
        <taxon>Eukaryota</taxon>
        <taxon>Metamonada</taxon>
        <taxon>Parabasalia</taxon>
        <taxon>Trichomonadida</taxon>
        <taxon>Trichomonadidae</taxon>
        <taxon>Trichomonas</taxon>
    </lineage>
</organism>
<sequence length="230" mass="27088">MNQELVWNFEYTVAHVSDYISEYMIFNLFKPEDIKNILKAATLTPDEFIDLMRQSVPTVKASDLYKYTRNTRISISNLEEVIRVLKTIQKYMKLRYIDAIINIFCQTNEEITSSKAKISNLENQIEKLKSELNKLLNSERENLFLRSQIKKAEYIIVQNNKINTKLNRNIEAKEAKIVQINTENKKLKQFIKEKDANIVQITEENKRLKKALEEKEAKVGVRYILGKMTF</sequence>
<dbReference type="VEuPathDB" id="TrichDB:TVAG_535000"/>
<keyword evidence="3" id="KW-1185">Reference proteome</keyword>
<dbReference type="EMBL" id="DS116858">
    <property type="protein sequence ID" value="EAX82255.1"/>
    <property type="molecule type" value="Genomic_DNA"/>
</dbReference>
<dbReference type="InParanoid" id="A2GKR3"/>
<gene>
    <name evidence="2" type="ORF">TVAG_535000</name>
</gene>
<accession>A2GKR3</accession>
<feature type="coiled-coil region" evidence="1">
    <location>
        <begin position="111"/>
        <end position="218"/>
    </location>
</feature>
<reference evidence="2" key="1">
    <citation type="submission" date="2006-10" db="EMBL/GenBank/DDBJ databases">
        <authorList>
            <person name="Amadeo P."/>
            <person name="Zhao Q."/>
            <person name="Wortman J."/>
            <person name="Fraser-Liggett C."/>
            <person name="Carlton J."/>
        </authorList>
    </citation>
    <scope>NUCLEOTIDE SEQUENCE</scope>
    <source>
        <strain evidence="2">G3</strain>
    </source>
</reference>
<dbReference type="Proteomes" id="UP000001542">
    <property type="component" value="Unassembled WGS sequence"/>
</dbReference>
<keyword evidence="1" id="KW-0175">Coiled coil</keyword>
<proteinExistence type="predicted"/>
<evidence type="ECO:0000313" key="3">
    <source>
        <dbReference type="Proteomes" id="UP000001542"/>
    </source>
</evidence>
<dbReference type="RefSeq" id="XP_001295185.1">
    <property type="nucleotide sequence ID" value="XM_001295184.1"/>
</dbReference>
<name>A2GKR3_TRIV3</name>
<reference evidence="2" key="2">
    <citation type="journal article" date="2007" name="Science">
        <title>Draft genome sequence of the sexually transmitted pathogen Trichomonas vaginalis.</title>
        <authorList>
            <person name="Carlton J.M."/>
            <person name="Hirt R.P."/>
            <person name="Silva J.C."/>
            <person name="Delcher A.L."/>
            <person name="Schatz M."/>
            <person name="Zhao Q."/>
            <person name="Wortman J.R."/>
            <person name="Bidwell S.L."/>
            <person name="Alsmark U.C.M."/>
            <person name="Besteiro S."/>
            <person name="Sicheritz-Ponten T."/>
            <person name="Noel C.J."/>
            <person name="Dacks J.B."/>
            <person name="Foster P.G."/>
            <person name="Simillion C."/>
            <person name="Van de Peer Y."/>
            <person name="Miranda-Saavedra D."/>
            <person name="Barton G.J."/>
            <person name="Westrop G.D."/>
            <person name="Mueller S."/>
            <person name="Dessi D."/>
            <person name="Fiori P.L."/>
            <person name="Ren Q."/>
            <person name="Paulsen I."/>
            <person name="Zhang H."/>
            <person name="Bastida-Corcuera F.D."/>
            <person name="Simoes-Barbosa A."/>
            <person name="Brown M.T."/>
            <person name="Hayes R.D."/>
            <person name="Mukherjee M."/>
            <person name="Okumura C.Y."/>
            <person name="Schneider R."/>
            <person name="Smith A.J."/>
            <person name="Vanacova S."/>
            <person name="Villalvazo M."/>
            <person name="Haas B.J."/>
            <person name="Pertea M."/>
            <person name="Feldblyum T.V."/>
            <person name="Utterback T.R."/>
            <person name="Shu C.L."/>
            <person name="Osoegawa K."/>
            <person name="de Jong P.J."/>
            <person name="Hrdy I."/>
            <person name="Horvathova L."/>
            <person name="Zubacova Z."/>
            <person name="Dolezal P."/>
            <person name="Malik S.B."/>
            <person name="Logsdon J.M. Jr."/>
            <person name="Henze K."/>
            <person name="Gupta A."/>
            <person name="Wang C.C."/>
            <person name="Dunne R.L."/>
            <person name="Upcroft J.A."/>
            <person name="Upcroft P."/>
            <person name="White O."/>
            <person name="Salzberg S.L."/>
            <person name="Tang P."/>
            <person name="Chiu C.-H."/>
            <person name="Lee Y.-S."/>
            <person name="Embley T.M."/>
            <person name="Coombs G.H."/>
            <person name="Mottram J.C."/>
            <person name="Tachezy J."/>
            <person name="Fraser-Liggett C.M."/>
            <person name="Johnson P.J."/>
        </authorList>
    </citation>
    <scope>NUCLEOTIDE SEQUENCE [LARGE SCALE GENOMIC DNA]</scope>
    <source>
        <strain evidence="2">G3</strain>
    </source>
</reference>
<dbReference type="VEuPathDB" id="TrichDB:TVAGG3_0978900"/>